<proteinExistence type="predicted"/>
<accession>A0A426X4N2</accession>
<protein>
    <submittedName>
        <fullName evidence="2">Uncharacterized protein</fullName>
    </submittedName>
</protein>
<evidence type="ECO:0000313" key="3">
    <source>
        <dbReference type="Proteomes" id="UP000287651"/>
    </source>
</evidence>
<sequence length="112" mass="12584">MKTPLNDIISLLHLQEFMSLTFVQGKLCASTSCFIFYIDSLHATWTLHKVSPKLLYLSICIALMVVLMPTILWVNTSLSLISTSALSVHSFNVVMVTLSLDLVMHPSLHYLM</sequence>
<evidence type="ECO:0000313" key="2">
    <source>
        <dbReference type="EMBL" id="RRT34429.1"/>
    </source>
</evidence>
<keyword evidence="1" id="KW-0812">Transmembrane</keyword>
<keyword evidence="1" id="KW-1133">Transmembrane helix</keyword>
<reference evidence="2 3" key="1">
    <citation type="journal article" date="2014" name="Agronomy (Basel)">
        <title>A Draft Genome Sequence for Ensete ventricosum, the Drought-Tolerant Tree Against Hunger.</title>
        <authorList>
            <person name="Harrison J."/>
            <person name="Moore K.A."/>
            <person name="Paszkiewicz K."/>
            <person name="Jones T."/>
            <person name="Grant M."/>
            <person name="Ambacheew D."/>
            <person name="Muzemil S."/>
            <person name="Studholme D.J."/>
        </authorList>
    </citation>
    <scope>NUCLEOTIDE SEQUENCE [LARGE SCALE GENOMIC DNA]</scope>
</reference>
<dbReference type="Proteomes" id="UP000287651">
    <property type="component" value="Unassembled WGS sequence"/>
</dbReference>
<name>A0A426X4N2_ENSVE</name>
<comment type="caution">
    <text evidence="2">The sequence shown here is derived from an EMBL/GenBank/DDBJ whole genome shotgun (WGS) entry which is preliminary data.</text>
</comment>
<evidence type="ECO:0000256" key="1">
    <source>
        <dbReference type="SAM" id="Phobius"/>
    </source>
</evidence>
<dbReference type="EMBL" id="AMZH03026818">
    <property type="protein sequence ID" value="RRT34429.1"/>
    <property type="molecule type" value="Genomic_DNA"/>
</dbReference>
<gene>
    <name evidence="2" type="ORF">B296_00057916</name>
</gene>
<dbReference type="AlphaFoldDB" id="A0A426X4N2"/>
<keyword evidence="1" id="KW-0472">Membrane</keyword>
<organism evidence="2 3">
    <name type="scientific">Ensete ventricosum</name>
    <name type="common">Abyssinian banana</name>
    <name type="synonym">Musa ensete</name>
    <dbReference type="NCBI Taxonomy" id="4639"/>
    <lineage>
        <taxon>Eukaryota</taxon>
        <taxon>Viridiplantae</taxon>
        <taxon>Streptophyta</taxon>
        <taxon>Embryophyta</taxon>
        <taxon>Tracheophyta</taxon>
        <taxon>Spermatophyta</taxon>
        <taxon>Magnoliopsida</taxon>
        <taxon>Liliopsida</taxon>
        <taxon>Zingiberales</taxon>
        <taxon>Musaceae</taxon>
        <taxon>Ensete</taxon>
    </lineage>
</organism>
<feature type="transmembrane region" description="Helical" evidence="1">
    <location>
        <begin position="54"/>
        <end position="74"/>
    </location>
</feature>